<dbReference type="Proteomes" id="UP001149163">
    <property type="component" value="Unassembled WGS sequence"/>
</dbReference>
<evidence type="ECO:0000313" key="3">
    <source>
        <dbReference type="Proteomes" id="UP001149163"/>
    </source>
</evidence>
<dbReference type="AlphaFoldDB" id="A0A9W9I3Y0"/>
<dbReference type="EMBL" id="JAPQKN010000003">
    <property type="protein sequence ID" value="KAJ5167490.1"/>
    <property type="molecule type" value="Genomic_DNA"/>
</dbReference>
<comment type="caution">
    <text evidence="2">The sequence shown here is derived from an EMBL/GenBank/DDBJ whole genome shotgun (WGS) entry which is preliminary data.</text>
</comment>
<feature type="compositionally biased region" description="Basic and acidic residues" evidence="1">
    <location>
        <begin position="14"/>
        <end position="23"/>
    </location>
</feature>
<accession>A0A9W9I3Y0</accession>
<proteinExistence type="predicted"/>
<evidence type="ECO:0000313" key="2">
    <source>
        <dbReference type="EMBL" id="KAJ5167490.1"/>
    </source>
</evidence>
<evidence type="ECO:0000256" key="1">
    <source>
        <dbReference type="SAM" id="MobiDB-lite"/>
    </source>
</evidence>
<keyword evidence="3" id="KW-1185">Reference proteome</keyword>
<dbReference type="GeneID" id="81427572"/>
<feature type="region of interest" description="Disordered" evidence="1">
    <location>
        <begin position="1"/>
        <end position="30"/>
    </location>
</feature>
<protein>
    <submittedName>
        <fullName evidence="2">Uncharacterized protein</fullName>
    </submittedName>
</protein>
<organism evidence="2 3">
    <name type="scientific">Penicillium canariense</name>
    <dbReference type="NCBI Taxonomy" id="189055"/>
    <lineage>
        <taxon>Eukaryota</taxon>
        <taxon>Fungi</taxon>
        <taxon>Dikarya</taxon>
        <taxon>Ascomycota</taxon>
        <taxon>Pezizomycotina</taxon>
        <taxon>Eurotiomycetes</taxon>
        <taxon>Eurotiomycetidae</taxon>
        <taxon>Eurotiales</taxon>
        <taxon>Aspergillaceae</taxon>
        <taxon>Penicillium</taxon>
    </lineage>
</organism>
<feature type="region of interest" description="Disordered" evidence="1">
    <location>
        <begin position="172"/>
        <end position="191"/>
    </location>
</feature>
<name>A0A9W9I3Y0_9EURO</name>
<gene>
    <name evidence="2" type="ORF">N7482_006271</name>
</gene>
<reference evidence="2" key="1">
    <citation type="submission" date="2022-11" db="EMBL/GenBank/DDBJ databases">
        <authorList>
            <person name="Petersen C."/>
        </authorList>
    </citation>
    <scope>NUCLEOTIDE SEQUENCE</scope>
    <source>
        <strain evidence="2">IBT 26290</strain>
    </source>
</reference>
<reference evidence="2" key="2">
    <citation type="journal article" date="2023" name="IMA Fungus">
        <title>Comparative genomic study of the Penicillium genus elucidates a diverse pangenome and 15 lateral gene transfer events.</title>
        <authorList>
            <person name="Petersen C."/>
            <person name="Sorensen T."/>
            <person name="Nielsen M.R."/>
            <person name="Sondergaard T.E."/>
            <person name="Sorensen J.L."/>
            <person name="Fitzpatrick D.A."/>
            <person name="Frisvad J.C."/>
            <person name="Nielsen K.L."/>
        </authorList>
    </citation>
    <scope>NUCLEOTIDE SEQUENCE</scope>
    <source>
        <strain evidence="2">IBT 26290</strain>
    </source>
</reference>
<dbReference type="RefSeq" id="XP_056543951.1">
    <property type="nucleotide sequence ID" value="XM_056688396.1"/>
</dbReference>
<sequence length="267" mass="29038">MNHVMPSEVLAASDKMRVEEDPSKSSLWPLDAGAPEISGEQTLTAGGPLRPNQACAFRASDLRFPISHASIPRGVVSGGQSENEMDCGMEVGKERKGGGSATGRINQRRLDLTVRDRQAPGLVPAHGRWKRPKDRRLSLAALTSEPERAWIRSPPLWLSPWAVEFPYSSGATNQRLQEPSETKADPVGGTSWGMEPVHLSIAVRKPPRGDQSRYVGMRGMGWMCVPHDEDRRLVSADCVAGGIEAAARGVKNAKCRQGREELVATTQ</sequence>